<dbReference type="InterPro" id="IPR036282">
    <property type="entry name" value="Glutathione-S-Trfase_C_sf"/>
</dbReference>
<dbReference type="KEGG" id="cmb:CSW64_06350"/>
<evidence type="ECO:0000313" key="3">
    <source>
        <dbReference type="Proteomes" id="UP000228945"/>
    </source>
</evidence>
<keyword evidence="3" id="KW-1185">Reference proteome</keyword>
<dbReference type="Gene3D" id="1.20.1050.10">
    <property type="match status" value="1"/>
</dbReference>
<dbReference type="AlphaFoldDB" id="A0A2D2AVN9"/>
<dbReference type="PANTHER" id="PTHR42673">
    <property type="entry name" value="MALEYLACETOACETATE ISOMERASE"/>
    <property type="match status" value="1"/>
</dbReference>
<dbReference type="SUPFAM" id="SSF47616">
    <property type="entry name" value="GST C-terminal domain-like"/>
    <property type="match status" value="1"/>
</dbReference>
<evidence type="ECO:0000313" key="2">
    <source>
        <dbReference type="EMBL" id="ATQ42063.1"/>
    </source>
</evidence>
<name>A0A2D2AVN9_9CAUL</name>
<dbReference type="CDD" id="cd03043">
    <property type="entry name" value="GST_N_1"/>
    <property type="match status" value="1"/>
</dbReference>
<proteinExistence type="predicted"/>
<dbReference type="Pfam" id="PF13410">
    <property type="entry name" value="GST_C_2"/>
    <property type="match status" value="1"/>
</dbReference>
<dbReference type="Pfam" id="PF13409">
    <property type="entry name" value="GST_N_2"/>
    <property type="match status" value="1"/>
</dbReference>
<dbReference type="GO" id="GO:0006749">
    <property type="term" value="P:glutathione metabolic process"/>
    <property type="evidence" value="ECO:0007669"/>
    <property type="project" value="TreeGrafter"/>
</dbReference>
<organism evidence="2 3">
    <name type="scientific">Caulobacter mirabilis</name>
    <dbReference type="NCBI Taxonomy" id="69666"/>
    <lineage>
        <taxon>Bacteria</taxon>
        <taxon>Pseudomonadati</taxon>
        <taxon>Pseudomonadota</taxon>
        <taxon>Alphaproteobacteria</taxon>
        <taxon>Caulobacterales</taxon>
        <taxon>Caulobacteraceae</taxon>
        <taxon>Caulobacter</taxon>
    </lineage>
</organism>
<keyword evidence="2" id="KW-0808">Transferase</keyword>
<dbReference type="PANTHER" id="PTHR42673:SF4">
    <property type="entry name" value="MALEYLACETOACETATE ISOMERASE"/>
    <property type="match status" value="1"/>
</dbReference>
<protein>
    <submittedName>
        <fullName evidence="2">Glutathione S-transferase</fullName>
    </submittedName>
</protein>
<feature type="domain" description="GST N-terminal" evidence="1">
    <location>
        <begin position="1"/>
        <end position="82"/>
    </location>
</feature>
<accession>A0A2D2AVN9</accession>
<dbReference type="PROSITE" id="PS50404">
    <property type="entry name" value="GST_NTER"/>
    <property type="match status" value="1"/>
</dbReference>
<sequence length="205" mass="22524">MEIVIGTKAWSTWSLRPWLALKRTGVAFTETLVELRKAEATTASILPHSPSGLVPALKDGDLTVWDSLAICEYLAERFPAARLWPEDPATRAVARSVTAEMHSGFMNLRRDCPMDLALRTTAELSPEVAKDVRRIAQIWSEQLARSGGPFLFGAWSIADAFYTPVATRFRSYGVDLAAHGASAEAQAYRDALLATPEFLDWEAAA</sequence>
<dbReference type="EMBL" id="CP024201">
    <property type="protein sequence ID" value="ATQ42063.1"/>
    <property type="molecule type" value="Genomic_DNA"/>
</dbReference>
<dbReference type="SFLD" id="SFLDS00019">
    <property type="entry name" value="Glutathione_Transferase_(cytos"/>
    <property type="match status" value="1"/>
</dbReference>
<reference evidence="2 3" key="1">
    <citation type="submission" date="2017-10" db="EMBL/GenBank/DDBJ databases">
        <title>Genome sequence of Caulobacter mirabilis FWC38.</title>
        <authorList>
            <person name="Fiebig A."/>
            <person name="Crosson S."/>
        </authorList>
    </citation>
    <scope>NUCLEOTIDE SEQUENCE [LARGE SCALE GENOMIC DNA]</scope>
    <source>
        <strain evidence="2 3">FWC 38</strain>
    </source>
</reference>
<evidence type="ECO:0000259" key="1">
    <source>
        <dbReference type="PROSITE" id="PS50404"/>
    </source>
</evidence>
<gene>
    <name evidence="2" type="ORF">CSW64_06350</name>
</gene>
<dbReference type="SUPFAM" id="SSF52833">
    <property type="entry name" value="Thioredoxin-like"/>
    <property type="match status" value="1"/>
</dbReference>
<dbReference type="CDD" id="cd03194">
    <property type="entry name" value="GST_C_3"/>
    <property type="match status" value="1"/>
</dbReference>
<dbReference type="Proteomes" id="UP000228945">
    <property type="component" value="Chromosome"/>
</dbReference>
<dbReference type="InterPro" id="IPR040079">
    <property type="entry name" value="Glutathione_S-Trfase"/>
</dbReference>
<dbReference type="InterPro" id="IPR004045">
    <property type="entry name" value="Glutathione_S-Trfase_N"/>
</dbReference>
<dbReference type="GO" id="GO:0016034">
    <property type="term" value="F:maleylacetoacetate isomerase activity"/>
    <property type="evidence" value="ECO:0007669"/>
    <property type="project" value="TreeGrafter"/>
</dbReference>
<dbReference type="GO" id="GO:0004364">
    <property type="term" value="F:glutathione transferase activity"/>
    <property type="evidence" value="ECO:0007669"/>
    <property type="project" value="TreeGrafter"/>
</dbReference>
<dbReference type="RefSeq" id="WP_099621319.1">
    <property type="nucleotide sequence ID" value="NZ_CP024201.1"/>
</dbReference>
<dbReference type="SFLD" id="SFLDG00358">
    <property type="entry name" value="Main_(cytGST)"/>
    <property type="match status" value="1"/>
</dbReference>
<dbReference type="Gene3D" id="3.40.30.10">
    <property type="entry name" value="Glutaredoxin"/>
    <property type="match status" value="1"/>
</dbReference>
<dbReference type="GO" id="GO:0006559">
    <property type="term" value="P:L-phenylalanine catabolic process"/>
    <property type="evidence" value="ECO:0007669"/>
    <property type="project" value="TreeGrafter"/>
</dbReference>
<dbReference type="OrthoDB" id="9799538at2"/>
<dbReference type="InterPro" id="IPR036249">
    <property type="entry name" value="Thioredoxin-like_sf"/>
</dbReference>